<dbReference type="PANTHER" id="PTHR45024">
    <property type="entry name" value="DEHYDROGENASES, SHORT CHAIN"/>
    <property type="match status" value="1"/>
</dbReference>
<evidence type="ECO:0000256" key="3">
    <source>
        <dbReference type="RuleBase" id="RU000363"/>
    </source>
</evidence>
<evidence type="ECO:0000313" key="5">
    <source>
        <dbReference type="EMBL" id="SOC46021.1"/>
    </source>
</evidence>
<dbReference type="Proteomes" id="UP000219167">
    <property type="component" value="Unassembled WGS sequence"/>
</dbReference>
<dbReference type="RefSeq" id="WP_097142438.1">
    <property type="nucleotide sequence ID" value="NZ_OBQD01000020.1"/>
</dbReference>
<dbReference type="AlphaFoldDB" id="A0A285V0H8"/>
<evidence type="ECO:0000256" key="1">
    <source>
        <dbReference type="ARBA" id="ARBA00006484"/>
    </source>
</evidence>
<dbReference type="SMART" id="SM00822">
    <property type="entry name" value="PKS_KR"/>
    <property type="match status" value="1"/>
</dbReference>
<gene>
    <name evidence="5" type="ORF">SAMN05892877_12031</name>
</gene>
<reference evidence="5 6" key="1">
    <citation type="submission" date="2017-08" db="EMBL/GenBank/DDBJ databases">
        <authorList>
            <person name="de Groot N.N."/>
        </authorList>
    </citation>
    <scope>NUCLEOTIDE SEQUENCE [LARGE SCALE GENOMIC DNA]</scope>
    <source>
        <strain evidence="5 6">JC85</strain>
    </source>
</reference>
<dbReference type="PRINTS" id="PR00080">
    <property type="entry name" value="SDRFAMILY"/>
</dbReference>
<dbReference type="InterPro" id="IPR036291">
    <property type="entry name" value="NAD(P)-bd_dom_sf"/>
</dbReference>
<dbReference type="OrthoDB" id="9804774at2"/>
<proteinExistence type="inferred from homology"/>
<sequence>MSISFENRVSIVTGAGGGLGRAYALELAARGAKVVINDFGGSRDGSGGSSEAAEKVVTEIRAKGGQAIADGGNVTSFDDMQALVARTLAEFGRIDVLINNAGILRDKTFAKMSTEDFRAVVDVHLIGSANATKAVWEAMRAQGYGRILMTSSTSGVYGNFGQSNYGAAKAGLIGLMNVLHFEGARYGIKVNAVLPTAATRMTGDMMDEEMLRHLAPENVVPAALFLVGEDAPSRVALLAGAGTVARMAIVESEGVYLPAGKRTPEAVAEAFGTISSLDGSIETEAGLAHVDRIIANARTAEALAAEIRA</sequence>
<evidence type="ECO:0000259" key="4">
    <source>
        <dbReference type="SMART" id="SM00822"/>
    </source>
</evidence>
<evidence type="ECO:0000256" key="2">
    <source>
        <dbReference type="ARBA" id="ARBA00023002"/>
    </source>
</evidence>
<comment type="similarity">
    <text evidence="1 3">Belongs to the short-chain dehydrogenases/reductases (SDR) family.</text>
</comment>
<dbReference type="PRINTS" id="PR00081">
    <property type="entry name" value="GDHRDH"/>
</dbReference>
<evidence type="ECO:0000313" key="6">
    <source>
        <dbReference type="Proteomes" id="UP000219167"/>
    </source>
</evidence>
<feature type="domain" description="Ketoreductase" evidence="4">
    <location>
        <begin position="8"/>
        <end position="196"/>
    </location>
</feature>
<keyword evidence="6" id="KW-1185">Reference proteome</keyword>
<dbReference type="PANTHER" id="PTHR45024:SF2">
    <property type="entry name" value="SCP2 DOMAIN-CONTAINING PROTEIN"/>
    <property type="match status" value="1"/>
</dbReference>
<dbReference type="InterPro" id="IPR020904">
    <property type="entry name" value="Sc_DH/Rdtase_CS"/>
</dbReference>
<dbReference type="SUPFAM" id="SSF51735">
    <property type="entry name" value="NAD(P)-binding Rossmann-fold domains"/>
    <property type="match status" value="1"/>
</dbReference>
<dbReference type="EMBL" id="OBQD01000020">
    <property type="protein sequence ID" value="SOC46021.1"/>
    <property type="molecule type" value="Genomic_DNA"/>
</dbReference>
<dbReference type="InterPro" id="IPR051687">
    <property type="entry name" value="Peroxisomal_Beta-Oxidation"/>
</dbReference>
<dbReference type="PROSITE" id="PS00061">
    <property type="entry name" value="ADH_SHORT"/>
    <property type="match status" value="1"/>
</dbReference>
<protein>
    <submittedName>
        <fullName evidence="5">NAD(P)-dependent dehydrogenase (Short-subunit alcohol dehydrogenase family)</fullName>
    </submittedName>
</protein>
<organism evidence="5 6">
    <name type="scientific">Rhizobium subbaraonis</name>
    <dbReference type="NCBI Taxonomy" id="908946"/>
    <lineage>
        <taxon>Bacteria</taxon>
        <taxon>Pseudomonadati</taxon>
        <taxon>Pseudomonadota</taxon>
        <taxon>Alphaproteobacteria</taxon>
        <taxon>Hyphomicrobiales</taxon>
        <taxon>Rhizobiaceae</taxon>
        <taxon>Rhizobium/Agrobacterium group</taxon>
        <taxon>Rhizobium</taxon>
    </lineage>
</organism>
<dbReference type="InterPro" id="IPR057326">
    <property type="entry name" value="KR_dom"/>
</dbReference>
<name>A0A285V0H8_9HYPH</name>
<dbReference type="GO" id="GO:0016491">
    <property type="term" value="F:oxidoreductase activity"/>
    <property type="evidence" value="ECO:0007669"/>
    <property type="project" value="UniProtKB-KW"/>
</dbReference>
<dbReference type="Gene3D" id="3.40.50.720">
    <property type="entry name" value="NAD(P)-binding Rossmann-like Domain"/>
    <property type="match status" value="2"/>
</dbReference>
<dbReference type="Pfam" id="PF00106">
    <property type="entry name" value="adh_short"/>
    <property type="match status" value="1"/>
</dbReference>
<accession>A0A285V0H8</accession>
<keyword evidence="2" id="KW-0560">Oxidoreductase</keyword>
<dbReference type="InterPro" id="IPR002347">
    <property type="entry name" value="SDR_fam"/>
</dbReference>